<gene>
    <name evidence="2" type="ORF">EDC24_1353</name>
</gene>
<dbReference type="RefSeq" id="WP_124220931.1">
    <property type="nucleotide sequence ID" value="NZ_RKRF01000008.1"/>
</dbReference>
<accession>A0A3N5CBF3</accession>
<dbReference type="AlphaFoldDB" id="A0A3N5CBF3"/>
<dbReference type="OrthoDB" id="1249375at2"/>
<dbReference type="EMBL" id="RKRF01000008">
    <property type="protein sequence ID" value="RPF54161.1"/>
    <property type="molecule type" value="Genomic_DNA"/>
</dbReference>
<dbReference type="Pfam" id="PF05076">
    <property type="entry name" value="SUFU"/>
    <property type="match status" value="1"/>
</dbReference>
<name>A0A3N5CBF3_9BACI</name>
<dbReference type="Proteomes" id="UP000276443">
    <property type="component" value="Unassembled WGS sequence"/>
</dbReference>
<comment type="caution">
    <text evidence="2">The sequence shown here is derived from an EMBL/GenBank/DDBJ whole genome shotgun (WGS) entry which is preliminary data.</text>
</comment>
<evidence type="ECO:0000313" key="2">
    <source>
        <dbReference type="EMBL" id="RPF54161.1"/>
    </source>
</evidence>
<feature type="domain" description="Suppressor of fused-like" evidence="1">
    <location>
        <begin position="29"/>
        <end position="184"/>
    </location>
</feature>
<proteinExistence type="predicted"/>
<evidence type="ECO:0000313" key="3">
    <source>
        <dbReference type="Proteomes" id="UP000276443"/>
    </source>
</evidence>
<dbReference type="InterPro" id="IPR020941">
    <property type="entry name" value="SUFU-like_domain"/>
</dbReference>
<protein>
    <submittedName>
        <fullName evidence="2">Suppressor of fused protein SUFU</fullName>
    </submittedName>
</protein>
<organism evidence="2 3">
    <name type="scientific">Aquisalibacillus elongatus</name>
    <dbReference type="NCBI Taxonomy" id="485577"/>
    <lineage>
        <taxon>Bacteria</taxon>
        <taxon>Bacillati</taxon>
        <taxon>Bacillota</taxon>
        <taxon>Bacilli</taxon>
        <taxon>Bacillales</taxon>
        <taxon>Bacillaceae</taxon>
        <taxon>Aquisalibacillus</taxon>
    </lineage>
</organism>
<sequence>MDNYIDFLESHLGEIEYGWKKDSEDNILPFQIVKYKRGPFSGTVTYSTLGLSKLKLISPTSKKEIRQELIFVSYSNFGDKNIPGILEQVGLQAINNKVAYLRGDVIGPYGKMFEHSSLEALYTSIPVYFPETFQTFKIEGDLPIIQTWLFPITFDEAIFIKENGWDEFENRLVEIDPDLVDFKRQSIIS</sequence>
<evidence type="ECO:0000259" key="1">
    <source>
        <dbReference type="Pfam" id="PF05076"/>
    </source>
</evidence>
<reference evidence="2 3" key="1">
    <citation type="submission" date="2018-11" db="EMBL/GenBank/DDBJ databases">
        <title>Genomic Encyclopedia of Type Strains, Phase IV (KMG-IV): sequencing the most valuable type-strain genomes for metagenomic binning, comparative biology and taxonomic classification.</title>
        <authorList>
            <person name="Goeker M."/>
        </authorList>
    </citation>
    <scope>NUCLEOTIDE SEQUENCE [LARGE SCALE GENOMIC DNA]</scope>
    <source>
        <strain evidence="2 3">DSM 18090</strain>
    </source>
</reference>
<keyword evidence="3" id="KW-1185">Reference proteome</keyword>